<feature type="region of interest" description="Disordered" evidence="7">
    <location>
        <begin position="820"/>
        <end position="936"/>
    </location>
</feature>
<dbReference type="AlphaFoldDB" id="A0AA40D0S1"/>
<sequence>MDLPLRVPVLASQCYSPTIEYPLESCHDSIGARQPLGESTGNAQRQRARLRAALLGRPYIHRSMPPSILVPPIVPTQALGSTYGSSTLGKLQDRHQERRRSGTVNPLFYCQPFQAYRKKQDEKDDKSDQKWPQLLEDAFLDALLLIPHIGRKKFSVRQQLYGRNMLISEYLWLTYCADLPAGTVPDTSVHRERKQVSSHIQVLKNIFKNYKYCHIFLPKEIKKKDTEDPDPVSLKRHPVLVAISEGRLPDERPNYEYFARILALDEHIVVRPKRCWIFVSNRDVAVREDGSGFLAATGEKLARDQYPHIERNLEREKWAKEEQQIFQGTLLHEYTKSFNQVESSALRELADEWKGPFPDLHQRLEAMMAENAQNDILATESQCDFIHMQVMLELNEKRRFPSHSELNSWVEISIDKPHLLHHRWKVETRLVRPAELSYTNGRSAPEPVYKTSAEIAVQYQHRPGCEGPRNGAVDCHCMSQHARRDWVTVPFPADVWAPTLSNCAEYPAHPFIGSSSSRRRAKKVKRDSDDDEDSKSGSDNQYPTQMDLVPQIAMMQEIWSCPPDAAHEGDAESQGNQRWTRRGVILWSFKTIHSIDPKDPQKVVRAEGGKTSWRFLTVLDPVSEYHLQNSLLPGDGSCTGANYGENAPQNNNRHFPAGLSTALGRDAIMSPSPTFQQHLSASMSENFSSAWASSGVLGAMRAQAYDSQMLGQTTSPSTSQATSYGLLSQYGSHSYSGLATPPPSAYLTNSFSQSFETTTSGDHAVAYLTAGPQAMVGETSSAHSYMGAPGAQGFDVVAYGDAAQGMSGWGNNAVAGMETGSWTHSHSGPAAVSWGSTSGHGHAQHPWTAESTPIEEPPHAHWRVSGASSASHHAHAHAHAHNSGIWQGHGHGTETATRSSSSATATDDEHDEGSQGWEHVAGPGSANSGGGAVSDISHEWDDIEGEGDVSRVSHVSGSTEGEDDVWPTGRLYHAFACIKKAFLVASHVFSIGDEGLPQCLENHANN</sequence>
<dbReference type="GO" id="GO:0000978">
    <property type="term" value="F:RNA polymerase II cis-regulatory region sequence-specific DNA binding"/>
    <property type="evidence" value="ECO:0007669"/>
    <property type="project" value="TreeGrafter"/>
</dbReference>
<feature type="region of interest" description="Disordered" evidence="7">
    <location>
        <begin position="514"/>
        <end position="544"/>
    </location>
</feature>
<dbReference type="GO" id="GO:0000981">
    <property type="term" value="F:DNA-binding transcription factor activity, RNA polymerase II-specific"/>
    <property type="evidence" value="ECO:0007669"/>
    <property type="project" value="TreeGrafter"/>
</dbReference>
<dbReference type="InterPro" id="IPR050937">
    <property type="entry name" value="TEC1_TEAD_TF"/>
</dbReference>
<keyword evidence="5" id="KW-0539">Nucleus</keyword>
<comment type="subcellular location">
    <subcellularLocation>
        <location evidence="1">Nucleus</location>
    </subcellularLocation>
</comment>
<comment type="similarity">
    <text evidence="2">Belongs to the TEC1 family.</text>
</comment>
<evidence type="ECO:0000256" key="6">
    <source>
        <dbReference type="PROSITE-ProRule" id="PRU00505"/>
    </source>
</evidence>
<evidence type="ECO:0000256" key="7">
    <source>
        <dbReference type="SAM" id="MobiDB-lite"/>
    </source>
</evidence>
<reference evidence="9" key="1">
    <citation type="submission" date="2023-06" db="EMBL/GenBank/DDBJ databases">
        <title>Genome-scale phylogeny and comparative genomics of the fungal order Sordariales.</title>
        <authorList>
            <consortium name="Lawrence Berkeley National Laboratory"/>
            <person name="Hensen N."/>
            <person name="Bonometti L."/>
            <person name="Westerberg I."/>
            <person name="Brannstrom I.O."/>
            <person name="Guillou S."/>
            <person name="Cros-Aarteil S."/>
            <person name="Calhoun S."/>
            <person name="Haridas S."/>
            <person name="Kuo A."/>
            <person name="Mondo S."/>
            <person name="Pangilinan J."/>
            <person name="Riley R."/>
            <person name="Labutti K."/>
            <person name="Andreopoulos B."/>
            <person name="Lipzen A."/>
            <person name="Chen C."/>
            <person name="Yanf M."/>
            <person name="Daum C."/>
            <person name="Ng V."/>
            <person name="Clum A."/>
            <person name="Steindorff A."/>
            <person name="Ohm R."/>
            <person name="Martin F."/>
            <person name="Silar P."/>
            <person name="Natvig D."/>
            <person name="Lalanne C."/>
            <person name="Gautier V."/>
            <person name="Ament-Velasquez S.L."/>
            <person name="Kruys A."/>
            <person name="Hutchinson M.I."/>
            <person name="Powell A.J."/>
            <person name="Barry K."/>
            <person name="Miller A.N."/>
            <person name="Grigoriev I.V."/>
            <person name="Debuchy R."/>
            <person name="Gladieux P."/>
            <person name="Thoren M.H."/>
            <person name="Johannesson H."/>
        </authorList>
    </citation>
    <scope>NUCLEOTIDE SEQUENCE</scope>
    <source>
        <strain evidence="9">SMH2532-1</strain>
    </source>
</reference>
<dbReference type="GO" id="GO:0005667">
    <property type="term" value="C:transcription regulator complex"/>
    <property type="evidence" value="ECO:0007669"/>
    <property type="project" value="TreeGrafter"/>
</dbReference>
<keyword evidence="10" id="KW-1185">Reference proteome</keyword>
<evidence type="ECO:0000256" key="2">
    <source>
        <dbReference type="ARBA" id="ARBA00008421"/>
    </source>
</evidence>
<name>A0AA40D0S1_9PEZI</name>
<keyword evidence="4" id="KW-0804">Transcription</keyword>
<dbReference type="SMART" id="SM00426">
    <property type="entry name" value="TEA"/>
    <property type="match status" value="1"/>
</dbReference>
<evidence type="ECO:0000256" key="5">
    <source>
        <dbReference type="ARBA" id="ARBA00023242"/>
    </source>
</evidence>
<organism evidence="9 10">
    <name type="scientific">Cercophora newfieldiana</name>
    <dbReference type="NCBI Taxonomy" id="92897"/>
    <lineage>
        <taxon>Eukaryota</taxon>
        <taxon>Fungi</taxon>
        <taxon>Dikarya</taxon>
        <taxon>Ascomycota</taxon>
        <taxon>Pezizomycotina</taxon>
        <taxon>Sordariomycetes</taxon>
        <taxon>Sordariomycetidae</taxon>
        <taxon>Sordariales</taxon>
        <taxon>Lasiosphaeriaceae</taxon>
        <taxon>Cercophora</taxon>
    </lineage>
</organism>
<dbReference type="InterPro" id="IPR038096">
    <property type="entry name" value="TEA/ATTS_sf"/>
</dbReference>
<feature type="domain" description="TEA" evidence="8">
    <location>
        <begin position="124"/>
        <end position="210"/>
    </location>
</feature>
<dbReference type="PANTHER" id="PTHR11834:SF0">
    <property type="entry name" value="PROTEIN SCALLOPED"/>
    <property type="match status" value="1"/>
</dbReference>
<feature type="compositionally biased region" description="Low complexity" evidence="7">
    <location>
        <begin position="895"/>
        <end position="905"/>
    </location>
</feature>
<dbReference type="Proteomes" id="UP001174936">
    <property type="component" value="Unassembled WGS sequence"/>
</dbReference>
<feature type="region of interest" description="Disordered" evidence="7">
    <location>
        <begin position="946"/>
        <end position="965"/>
    </location>
</feature>
<dbReference type="InterPro" id="IPR000818">
    <property type="entry name" value="TEA/ATTS_dom"/>
</dbReference>
<evidence type="ECO:0000256" key="1">
    <source>
        <dbReference type="ARBA" id="ARBA00004123"/>
    </source>
</evidence>
<gene>
    <name evidence="9" type="ORF">B0T16DRAFT_452995</name>
</gene>
<evidence type="ECO:0000256" key="3">
    <source>
        <dbReference type="ARBA" id="ARBA00023015"/>
    </source>
</evidence>
<dbReference type="Pfam" id="PF01285">
    <property type="entry name" value="TEA"/>
    <property type="match status" value="1"/>
</dbReference>
<dbReference type="EMBL" id="JAULSV010000001">
    <property type="protein sequence ID" value="KAK0657547.1"/>
    <property type="molecule type" value="Genomic_DNA"/>
</dbReference>
<proteinExistence type="inferred from homology"/>
<evidence type="ECO:0000313" key="10">
    <source>
        <dbReference type="Proteomes" id="UP001174936"/>
    </source>
</evidence>
<dbReference type="GO" id="GO:0005634">
    <property type="term" value="C:nucleus"/>
    <property type="evidence" value="ECO:0007669"/>
    <property type="project" value="UniProtKB-SubCell"/>
</dbReference>
<dbReference type="PANTHER" id="PTHR11834">
    <property type="entry name" value="TRANSCRIPTIONAL ENHANCER FACTOR TEF RELATED"/>
    <property type="match status" value="1"/>
</dbReference>
<dbReference type="Gene3D" id="6.10.20.40">
    <property type="entry name" value="TEA/ATTS domain"/>
    <property type="match status" value="1"/>
</dbReference>
<dbReference type="PROSITE" id="PS51088">
    <property type="entry name" value="TEA_2"/>
    <property type="match status" value="1"/>
</dbReference>
<accession>A0AA40D0S1</accession>
<comment type="caution">
    <text evidence="9">The sequence shown here is derived from an EMBL/GenBank/DDBJ whole genome shotgun (WGS) entry which is preliminary data.</text>
</comment>
<evidence type="ECO:0000313" key="9">
    <source>
        <dbReference type="EMBL" id="KAK0657547.1"/>
    </source>
</evidence>
<evidence type="ECO:0000259" key="8">
    <source>
        <dbReference type="PROSITE" id="PS51088"/>
    </source>
</evidence>
<protein>
    <recommendedName>
        <fullName evidence="8">TEA domain-containing protein</fullName>
    </recommendedName>
</protein>
<keyword evidence="3" id="KW-0805">Transcription regulation</keyword>
<evidence type="ECO:0000256" key="4">
    <source>
        <dbReference type="ARBA" id="ARBA00023163"/>
    </source>
</evidence>
<feature type="DNA-binding region" description="TEA" evidence="6">
    <location>
        <begin position="124"/>
        <end position="210"/>
    </location>
</feature>